<organism evidence="2 3">
    <name type="scientific">Magnetospirillum fulvum</name>
    <name type="common">Rhodospirillum fulvum</name>
    <dbReference type="NCBI Taxonomy" id="1082"/>
    <lineage>
        <taxon>Bacteria</taxon>
        <taxon>Pseudomonadati</taxon>
        <taxon>Pseudomonadota</taxon>
        <taxon>Alphaproteobacteria</taxon>
        <taxon>Rhodospirillales</taxon>
        <taxon>Rhodospirillaceae</taxon>
        <taxon>Magnetospirillum</taxon>
    </lineage>
</organism>
<dbReference type="InterPro" id="IPR014030">
    <property type="entry name" value="Ketoacyl_synth_N"/>
</dbReference>
<gene>
    <name evidence="2" type="ORF">SAMN04244559_02652</name>
</gene>
<evidence type="ECO:0000259" key="1">
    <source>
        <dbReference type="Pfam" id="PF13723"/>
    </source>
</evidence>
<accession>A0A1H6IMI5</accession>
<dbReference type="Proteomes" id="UP000182983">
    <property type="component" value="Unassembled WGS sequence"/>
</dbReference>
<proteinExistence type="predicted"/>
<dbReference type="AlphaFoldDB" id="A0A1H6IMI5"/>
<dbReference type="Pfam" id="PF13723">
    <property type="entry name" value="Ketoacyl-synt_2"/>
    <property type="match status" value="1"/>
</dbReference>
<protein>
    <submittedName>
        <fullName evidence="2">Beta-ketoacyl synthase, N-terminal domain</fullName>
    </submittedName>
</protein>
<sequence>MAVAARTESHAPGFRLEAWAGWLPGRDRLASGGTVAAGADLPSSLRRRVTPIGRQALDAAWYLLAGTHGTTPKIVLSSRHGEYSRTFGLLSSLAASGEVSPAGFSLSVHHALAGLLSIAADNRAGHTAVAAGGESFGYGCLEAATSLAEGIDRVLLLHFDEALPESYAEIGGGAEDSLALALLLAPNRDDGVGERIALGLAPSDPPGTDSLAHCVATLLEGGGSETRAAGERLTWTWQHVA</sequence>
<dbReference type="EMBL" id="FNWO01000011">
    <property type="protein sequence ID" value="SEH49882.1"/>
    <property type="molecule type" value="Genomic_DNA"/>
</dbReference>
<dbReference type="RefSeq" id="WP_139305591.1">
    <property type="nucleotide sequence ID" value="NZ_FNWO01000011.1"/>
</dbReference>
<keyword evidence="3" id="KW-1185">Reference proteome</keyword>
<evidence type="ECO:0000313" key="3">
    <source>
        <dbReference type="Proteomes" id="UP000182983"/>
    </source>
</evidence>
<evidence type="ECO:0000313" key="2">
    <source>
        <dbReference type="EMBL" id="SEH49882.1"/>
    </source>
</evidence>
<dbReference type="OrthoDB" id="9798676at2"/>
<name>A0A1H6IMI5_MAGFU</name>
<feature type="domain" description="Beta-ketoacyl synthase-like N-terminal" evidence="1">
    <location>
        <begin position="19"/>
        <end position="238"/>
    </location>
</feature>
<reference evidence="3" key="1">
    <citation type="submission" date="2016-10" db="EMBL/GenBank/DDBJ databases">
        <authorList>
            <person name="Varghese N."/>
            <person name="Submissions S."/>
        </authorList>
    </citation>
    <scope>NUCLEOTIDE SEQUENCE [LARGE SCALE GENOMIC DNA]</scope>
    <source>
        <strain evidence="3">DSM 13234</strain>
    </source>
</reference>